<dbReference type="GO" id="GO:0006508">
    <property type="term" value="P:proteolysis"/>
    <property type="evidence" value="ECO:0007669"/>
    <property type="project" value="UniProtKB-KW"/>
</dbReference>
<feature type="compositionally biased region" description="Polar residues" evidence="7">
    <location>
        <begin position="722"/>
        <end position="734"/>
    </location>
</feature>
<dbReference type="GO" id="GO:0004185">
    <property type="term" value="F:serine-type carboxypeptidase activity"/>
    <property type="evidence" value="ECO:0007669"/>
    <property type="project" value="UniProtKB-UniRule"/>
</dbReference>
<protein>
    <recommendedName>
        <fullName evidence="6">Carboxypeptidase</fullName>
        <ecNumber evidence="6">3.4.16.-</ecNumber>
    </recommendedName>
</protein>
<dbReference type="OrthoDB" id="443318at2759"/>
<dbReference type="InterPro" id="IPR018202">
    <property type="entry name" value="Ser_caboxypep_ser_AS"/>
</dbReference>
<keyword evidence="9" id="KW-1185">Reference proteome</keyword>
<dbReference type="Pfam" id="PF00450">
    <property type="entry name" value="Peptidase_S10"/>
    <property type="match status" value="1"/>
</dbReference>
<dbReference type="Gene3D" id="3.40.50.1820">
    <property type="entry name" value="alpha/beta hydrolase"/>
    <property type="match status" value="1"/>
</dbReference>
<dbReference type="Proteomes" id="UP000799436">
    <property type="component" value="Unassembled WGS sequence"/>
</dbReference>
<keyword evidence="4 6" id="KW-0378">Hydrolase</keyword>
<dbReference type="PANTHER" id="PTHR11802">
    <property type="entry name" value="SERINE PROTEASE FAMILY S10 SERINE CARBOXYPEPTIDASE"/>
    <property type="match status" value="1"/>
</dbReference>
<evidence type="ECO:0000256" key="5">
    <source>
        <dbReference type="ARBA" id="ARBA00023180"/>
    </source>
</evidence>
<dbReference type="InterPro" id="IPR029058">
    <property type="entry name" value="AB_hydrolase_fold"/>
</dbReference>
<feature type="region of interest" description="Disordered" evidence="7">
    <location>
        <begin position="722"/>
        <end position="746"/>
    </location>
</feature>
<comment type="similarity">
    <text evidence="1 6">Belongs to the peptidase S10 family.</text>
</comment>
<dbReference type="GO" id="GO:0000324">
    <property type="term" value="C:fungal-type vacuole"/>
    <property type="evidence" value="ECO:0007669"/>
    <property type="project" value="TreeGrafter"/>
</dbReference>
<proteinExistence type="inferred from homology"/>
<evidence type="ECO:0000256" key="4">
    <source>
        <dbReference type="ARBA" id="ARBA00022801"/>
    </source>
</evidence>
<dbReference type="InterPro" id="IPR033124">
    <property type="entry name" value="Ser_caboxypep_his_AS"/>
</dbReference>
<dbReference type="EC" id="3.4.16.-" evidence="6"/>
<evidence type="ECO:0000313" key="8">
    <source>
        <dbReference type="EMBL" id="KAF2770512.1"/>
    </source>
</evidence>
<dbReference type="InterPro" id="IPR001563">
    <property type="entry name" value="Peptidase_S10"/>
</dbReference>
<evidence type="ECO:0000256" key="2">
    <source>
        <dbReference type="ARBA" id="ARBA00022645"/>
    </source>
</evidence>
<gene>
    <name evidence="8" type="ORF">EJ03DRAFT_388765</name>
</gene>
<dbReference type="PROSITE" id="PS00131">
    <property type="entry name" value="CARBOXYPEPT_SER_SER"/>
    <property type="match status" value="1"/>
</dbReference>
<dbReference type="AlphaFoldDB" id="A0A6G1LD42"/>
<evidence type="ECO:0000313" key="9">
    <source>
        <dbReference type="Proteomes" id="UP000799436"/>
    </source>
</evidence>
<keyword evidence="2 6" id="KW-0121">Carboxypeptidase</keyword>
<dbReference type="SUPFAM" id="SSF53474">
    <property type="entry name" value="alpha/beta-Hydrolases"/>
    <property type="match status" value="1"/>
</dbReference>
<sequence>MPHRVPAPPLPDTTKTYGDFRDQLFHDGFAIVKNAVPAEKCAQYIEKMTQWLERFPLGFDRNDPSTWTAENLPAHMKGGMYHGYAVAHERFVWEARMYDCPIHQKGRSSLDGNITVSYKQPEAGTCQTAFATQKQYTGYIGLPPYTLAPIQQNYSINTFFWFVEARQLPESAPLTIWFNGGPGTSSMFGLFNEVGPCEVVQVNDGSFGTQLRMYGWDRSSNMLFIDQPNQVGFSYDSPTNGTADFLNGQIYEPSQVPDSSLPDFMYQDGRFGTAHTTNDSSYVATANTTQTAAQATWHFLQTWLAAFPQYNPVTRLNTTGNQWSNWVDVPVGVNLFTESYGGKYGPVFADYFVQQNELRANGTLNASSTLAIQLESVGIINGMIDDRIQDYYYPFFAYNNTYGIQAISQTQELNAIGEFSGSGQCLSQIDTCRAAMAASDPDGYGDNATVNALCEAAQYTCNNVTLSYYQGGYDPYDIRQKLPSPDPPAAYQEYLNNASVLQAVGAQVNYTESSPYVQAAFISTGDTIRGGLIDDLAYLLSQGIRVALIYGDADFICNWFGGEAVSLAIAQATANLTTASSSDVAVSPSIYATEFPAAGYADIVVNSTYVGGAVRQYGNLSFSRIYDAGHFVPYFQPATAFTVFTRIIEGTEISLGQNTNLSTYGSTGPANATFANAVPSSTPTETCWVRSFNMSCSASDRDSVLLGQGYVANGIYYQESESPTLPTSTVTAGSPNHPMSVASSSGSAETLKSLTGVYTATSTPSPKGAASIIRPVDGRAGSAAVVLVGLVCGAVLLL</sequence>
<accession>A0A6G1LD42</accession>
<keyword evidence="3 6" id="KW-0645">Protease</keyword>
<keyword evidence="5" id="KW-0325">Glycoprotein</keyword>
<name>A0A6G1LD42_9PEZI</name>
<organism evidence="8 9">
    <name type="scientific">Teratosphaeria nubilosa</name>
    <dbReference type="NCBI Taxonomy" id="161662"/>
    <lineage>
        <taxon>Eukaryota</taxon>
        <taxon>Fungi</taxon>
        <taxon>Dikarya</taxon>
        <taxon>Ascomycota</taxon>
        <taxon>Pezizomycotina</taxon>
        <taxon>Dothideomycetes</taxon>
        <taxon>Dothideomycetidae</taxon>
        <taxon>Mycosphaerellales</taxon>
        <taxon>Teratosphaeriaceae</taxon>
        <taxon>Teratosphaeria</taxon>
    </lineage>
</organism>
<dbReference type="PRINTS" id="PR00724">
    <property type="entry name" value="CRBOXYPTASEC"/>
</dbReference>
<evidence type="ECO:0000256" key="6">
    <source>
        <dbReference type="RuleBase" id="RU361156"/>
    </source>
</evidence>
<evidence type="ECO:0000256" key="1">
    <source>
        <dbReference type="ARBA" id="ARBA00009431"/>
    </source>
</evidence>
<dbReference type="PROSITE" id="PS00560">
    <property type="entry name" value="CARBOXYPEPT_SER_HIS"/>
    <property type="match status" value="1"/>
</dbReference>
<dbReference type="SUPFAM" id="SSF51197">
    <property type="entry name" value="Clavaminate synthase-like"/>
    <property type="match status" value="1"/>
</dbReference>
<evidence type="ECO:0000256" key="3">
    <source>
        <dbReference type="ARBA" id="ARBA00022670"/>
    </source>
</evidence>
<evidence type="ECO:0000256" key="7">
    <source>
        <dbReference type="SAM" id="MobiDB-lite"/>
    </source>
</evidence>
<dbReference type="EMBL" id="ML995825">
    <property type="protein sequence ID" value="KAF2770512.1"/>
    <property type="molecule type" value="Genomic_DNA"/>
</dbReference>
<reference evidence="8" key="1">
    <citation type="journal article" date="2020" name="Stud. Mycol.">
        <title>101 Dothideomycetes genomes: a test case for predicting lifestyles and emergence of pathogens.</title>
        <authorList>
            <person name="Haridas S."/>
            <person name="Albert R."/>
            <person name="Binder M."/>
            <person name="Bloem J."/>
            <person name="Labutti K."/>
            <person name="Salamov A."/>
            <person name="Andreopoulos B."/>
            <person name="Baker S."/>
            <person name="Barry K."/>
            <person name="Bills G."/>
            <person name="Bluhm B."/>
            <person name="Cannon C."/>
            <person name="Castanera R."/>
            <person name="Culley D."/>
            <person name="Daum C."/>
            <person name="Ezra D."/>
            <person name="Gonzalez J."/>
            <person name="Henrissat B."/>
            <person name="Kuo A."/>
            <person name="Liang C."/>
            <person name="Lipzen A."/>
            <person name="Lutzoni F."/>
            <person name="Magnuson J."/>
            <person name="Mondo S."/>
            <person name="Nolan M."/>
            <person name="Ohm R."/>
            <person name="Pangilinan J."/>
            <person name="Park H.-J."/>
            <person name="Ramirez L."/>
            <person name="Alfaro M."/>
            <person name="Sun H."/>
            <person name="Tritt A."/>
            <person name="Yoshinaga Y."/>
            <person name="Zwiers L.-H."/>
            <person name="Turgeon B."/>
            <person name="Goodwin S."/>
            <person name="Spatafora J."/>
            <person name="Crous P."/>
            <person name="Grigoriev I."/>
        </authorList>
    </citation>
    <scope>NUCLEOTIDE SEQUENCE</scope>
    <source>
        <strain evidence="8">CBS 116005</strain>
    </source>
</reference>
<dbReference type="PANTHER" id="PTHR11802:SF404">
    <property type="entry name" value="CARBOXYPEPTIDASE"/>
    <property type="match status" value="1"/>
</dbReference>